<organism evidence="2 3">
    <name type="scientific">Nocardioides baekrokdamisoli</name>
    <dbReference type="NCBI Taxonomy" id="1804624"/>
    <lineage>
        <taxon>Bacteria</taxon>
        <taxon>Bacillati</taxon>
        <taxon>Actinomycetota</taxon>
        <taxon>Actinomycetes</taxon>
        <taxon>Propionibacteriales</taxon>
        <taxon>Nocardioidaceae</taxon>
        <taxon>Nocardioides</taxon>
    </lineage>
</organism>
<evidence type="ECO:0000313" key="3">
    <source>
        <dbReference type="Proteomes" id="UP000271573"/>
    </source>
</evidence>
<evidence type="ECO:0008006" key="4">
    <source>
        <dbReference type="Google" id="ProtNLM"/>
    </source>
</evidence>
<dbReference type="AlphaFoldDB" id="A0A3G9ICI3"/>
<dbReference type="Proteomes" id="UP000271573">
    <property type="component" value="Chromosome"/>
</dbReference>
<feature type="transmembrane region" description="Helical" evidence="1">
    <location>
        <begin position="97"/>
        <end position="117"/>
    </location>
</feature>
<dbReference type="OrthoDB" id="3730860at2"/>
<sequence length="118" mass="12656">MTAVENVLIAIHLLGFGALFGGILIQAKDPVKKINFLMRDGAGTTVVAGLALYIVEKVHDTHSKAWDAKMGVMMLVGIVVLGLVMANLRKESISRNFWLALLLIVIANVGVATIWTAS</sequence>
<keyword evidence="3" id="KW-1185">Reference proteome</keyword>
<protein>
    <recommendedName>
        <fullName evidence="4">Integral membrane protein</fullName>
    </recommendedName>
</protein>
<keyword evidence="1" id="KW-0812">Transmembrane</keyword>
<dbReference type="EMBL" id="AP019307">
    <property type="protein sequence ID" value="BBH16647.1"/>
    <property type="molecule type" value="Genomic_DNA"/>
</dbReference>
<keyword evidence="1" id="KW-0472">Membrane</keyword>
<dbReference type="RefSeq" id="WP_125567200.1">
    <property type="nucleotide sequence ID" value="NZ_AP019307.1"/>
</dbReference>
<feature type="transmembrane region" description="Helical" evidence="1">
    <location>
        <begin position="70"/>
        <end position="88"/>
    </location>
</feature>
<evidence type="ECO:0000256" key="1">
    <source>
        <dbReference type="SAM" id="Phobius"/>
    </source>
</evidence>
<proteinExistence type="predicted"/>
<evidence type="ECO:0000313" key="2">
    <source>
        <dbReference type="EMBL" id="BBH16647.1"/>
    </source>
</evidence>
<reference evidence="2 3" key="1">
    <citation type="submission" date="2018-11" db="EMBL/GenBank/DDBJ databases">
        <title>Complete genome sequence of Nocardioides baekrokdamisoli strain KCTC 39748.</title>
        <authorList>
            <person name="Kang S.W."/>
            <person name="Lee K.C."/>
            <person name="Kim K.K."/>
            <person name="Kim J.S."/>
            <person name="Kim D.S."/>
            <person name="Ko S.H."/>
            <person name="Yang S.H."/>
            <person name="Shin Y.K."/>
            <person name="Lee J.S."/>
        </authorList>
    </citation>
    <scope>NUCLEOTIDE SEQUENCE [LARGE SCALE GENOMIC DNA]</scope>
    <source>
        <strain evidence="2 3">KCTC 39748</strain>
    </source>
</reference>
<keyword evidence="1" id="KW-1133">Transmembrane helix</keyword>
<feature type="transmembrane region" description="Helical" evidence="1">
    <location>
        <begin position="6"/>
        <end position="25"/>
    </location>
</feature>
<name>A0A3G9ICI3_9ACTN</name>
<gene>
    <name evidence="2" type="ORF">Back2_09340</name>
</gene>
<accession>A0A3G9ICI3</accession>
<dbReference type="KEGG" id="nbe:Back2_09340"/>